<proteinExistence type="predicted"/>
<feature type="domain" description="HTH araC/xylS-type" evidence="4">
    <location>
        <begin position="185"/>
        <end position="283"/>
    </location>
</feature>
<dbReference type="PRINTS" id="PR00032">
    <property type="entry name" value="HTHARAC"/>
</dbReference>
<feature type="domain" description="Fe/B12 periplasmic-binding" evidence="5">
    <location>
        <begin position="315"/>
        <end position="578"/>
    </location>
</feature>
<keyword evidence="3" id="KW-0804">Transcription</keyword>
<evidence type="ECO:0000256" key="3">
    <source>
        <dbReference type="ARBA" id="ARBA00023163"/>
    </source>
</evidence>
<organism evidence="6 7">
    <name type="scientific">Cohnella cellulosilytica</name>
    <dbReference type="NCBI Taxonomy" id="986710"/>
    <lineage>
        <taxon>Bacteria</taxon>
        <taxon>Bacillati</taxon>
        <taxon>Bacillota</taxon>
        <taxon>Bacilli</taxon>
        <taxon>Bacillales</taxon>
        <taxon>Paenibacillaceae</taxon>
        <taxon>Cohnella</taxon>
    </lineage>
</organism>
<dbReference type="PROSITE" id="PS00041">
    <property type="entry name" value="HTH_ARAC_FAMILY_1"/>
    <property type="match status" value="1"/>
</dbReference>
<dbReference type="Pfam" id="PF12833">
    <property type="entry name" value="HTH_18"/>
    <property type="match status" value="1"/>
</dbReference>
<dbReference type="InterPro" id="IPR002491">
    <property type="entry name" value="ABC_transptr_periplasmic_BD"/>
</dbReference>
<dbReference type="SUPFAM" id="SSF53807">
    <property type="entry name" value="Helical backbone' metal receptor"/>
    <property type="match status" value="1"/>
</dbReference>
<dbReference type="PANTHER" id="PTHR43280:SF28">
    <property type="entry name" value="HTH-TYPE TRANSCRIPTIONAL ACTIVATOR RHAS"/>
    <property type="match status" value="1"/>
</dbReference>
<dbReference type="SMART" id="SM00342">
    <property type="entry name" value="HTH_ARAC"/>
    <property type="match status" value="1"/>
</dbReference>
<accession>A0ABW2F1R6</accession>
<gene>
    <name evidence="6" type="ORF">ACFQMJ_01155</name>
</gene>
<keyword evidence="7" id="KW-1185">Reference proteome</keyword>
<evidence type="ECO:0000256" key="1">
    <source>
        <dbReference type="ARBA" id="ARBA00023015"/>
    </source>
</evidence>
<keyword evidence="2" id="KW-0238">DNA-binding</keyword>
<comment type="caution">
    <text evidence="6">The sequence shown here is derived from an EMBL/GenBank/DDBJ whole genome shotgun (WGS) entry which is preliminary data.</text>
</comment>
<name>A0ABW2F1R6_9BACL</name>
<dbReference type="Pfam" id="PF01497">
    <property type="entry name" value="Peripla_BP_2"/>
    <property type="match status" value="1"/>
</dbReference>
<dbReference type="Proteomes" id="UP001596378">
    <property type="component" value="Unassembled WGS sequence"/>
</dbReference>
<evidence type="ECO:0000313" key="6">
    <source>
        <dbReference type="EMBL" id="MFC7147127.1"/>
    </source>
</evidence>
<dbReference type="Gene3D" id="3.40.50.1980">
    <property type="entry name" value="Nitrogenase molybdenum iron protein domain"/>
    <property type="match status" value="2"/>
</dbReference>
<dbReference type="InterPro" id="IPR018060">
    <property type="entry name" value="HTH_AraC"/>
</dbReference>
<evidence type="ECO:0000256" key="2">
    <source>
        <dbReference type="ARBA" id="ARBA00023125"/>
    </source>
</evidence>
<dbReference type="Gene3D" id="1.10.10.60">
    <property type="entry name" value="Homeodomain-like"/>
    <property type="match status" value="2"/>
</dbReference>
<dbReference type="SUPFAM" id="SSF46689">
    <property type="entry name" value="Homeodomain-like"/>
    <property type="match status" value="2"/>
</dbReference>
<evidence type="ECO:0000259" key="4">
    <source>
        <dbReference type="PROSITE" id="PS01124"/>
    </source>
</evidence>
<dbReference type="InterPro" id="IPR018062">
    <property type="entry name" value="HTH_AraC-typ_CS"/>
</dbReference>
<dbReference type="RefSeq" id="WP_378047012.1">
    <property type="nucleotide sequence ID" value="NZ_JBHMDN010000012.1"/>
</dbReference>
<dbReference type="PROSITE" id="PS50983">
    <property type="entry name" value="FE_B12_PBP"/>
    <property type="match status" value="1"/>
</dbReference>
<evidence type="ECO:0000313" key="7">
    <source>
        <dbReference type="Proteomes" id="UP001596378"/>
    </source>
</evidence>
<evidence type="ECO:0000259" key="5">
    <source>
        <dbReference type="PROSITE" id="PS50983"/>
    </source>
</evidence>
<sequence length="587" mass="66667">MKNGRSGSAYQGGVIHATVTRTGELSEALLADVLPEGRSRKHLIVLVDAGRARLVREQADAVLFRDSCWLLLPGEWARICDEGEQPLRCRAVEFDVWRVERAEGDEAVGGTASVVMEPAIFPVSGLLDNHLAQEIGRWMDAERQEDGLQEYLTFAHSIRFLDILSKMWKSRIERRESRELREAIQETVRLMERGYGQQITREELAKAANMSPSHYSFIFKRETGKSPMEMLTEIRIRHAKKQLLFSDRKLREIAESVGYRNEFYFSRQFKQVIGVSPKEFARRHFAKHVDVSQPFPLHMQSLGLAADPPDRPFGPIRVVGLYVEDFLIALGVKPVLKCVGNSFRQSYLNAYLNGVDEWSLLSFDFGEIADARPDLIILGHHAYGGDGRFDRFSEIAPTYSIRKGLHHWEHGVRIIGQLLNRLPQAEALISHHEQVLQSARTQLTEIGDQTVALIRICNDRRIRLYGGPGGYSGTVLYQDLGLKPSESVLQLAWDKPSGYTPVAPEVLFELQTDHLFLVVDPAGRSYWDELANEPGWRSLPVVQAGRCYEVRFDIWMTFGIIAHRLKLQDAVRCLVPSSRELPTIVQK</sequence>
<protein>
    <submittedName>
        <fullName evidence="6">Helix-turn-helix domain-containing protein</fullName>
    </submittedName>
</protein>
<keyword evidence="1" id="KW-0805">Transcription regulation</keyword>
<dbReference type="InterPro" id="IPR020449">
    <property type="entry name" value="Tscrpt_reg_AraC-type_HTH"/>
</dbReference>
<dbReference type="PANTHER" id="PTHR43280">
    <property type="entry name" value="ARAC-FAMILY TRANSCRIPTIONAL REGULATOR"/>
    <property type="match status" value="1"/>
</dbReference>
<dbReference type="EMBL" id="JBHTAI010000001">
    <property type="protein sequence ID" value="MFC7147127.1"/>
    <property type="molecule type" value="Genomic_DNA"/>
</dbReference>
<dbReference type="PROSITE" id="PS01124">
    <property type="entry name" value="HTH_ARAC_FAMILY_2"/>
    <property type="match status" value="1"/>
</dbReference>
<reference evidence="7" key="1">
    <citation type="journal article" date="2019" name="Int. J. Syst. Evol. Microbiol.">
        <title>The Global Catalogue of Microorganisms (GCM) 10K type strain sequencing project: providing services to taxonomists for standard genome sequencing and annotation.</title>
        <authorList>
            <consortium name="The Broad Institute Genomics Platform"/>
            <consortium name="The Broad Institute Genome Sequencing Center for Infectious Disease"/>
            <person name="Wu L."/>
            <person name="Ma J."/>
        </authorList>
    </citation>
    <scope>NUCLEOTIDE SEQUENCE [LARGE SCALE GENOMIC DNA]</scope>
    <source>
        <strain evidence="7">KCTC 12907</strain>
    </source>
</reference>
<dbReference type="InterPro" id="IPR009057">
    <property type="entry name" value="Homeodomain-like_sf"/>
</dbReference>